<name>A0A2T5GSN7_9SPHN</name>
<organism evidence="2 3">
    <name type="scientific">Sphingomonas aurantiaca</name>
    <dbReference type="NCBI Taxonomy" id="185949"/>
    <lineage>
        <taxon>Bacteria</taxon>
        <taxon>Pseudomonadati</taxon>
        <taxon>Pseudomonadota</taxon>
        <taxon>Alphaproteobacteria</taxon>
        <taxon>Sphingomonadales</taxon>
        <taxon>Sphingomonadaceae</taxon>
        <taxon>Sphingomonas</taxon>
    </lineage>
</organism>
<accession>A0A2T5GSN7</accession>
<evidence type="ECO:0000259" key="1">
    <source>
        <dbReference type="PROSITE" id="PS01124"/>
    </source>
</evidence>
<dbReference type="RefSeq" id="WP_130323079.1">
    <property type="nucleotide sequence ID" value="NZ_QAOG01000001.1"/>
</dbReference>
<evidence type="ECO:0000313" key="2">
    <source>
        <dbReference type="EMBL" id="PTQ62326.1"/>
    </source>
</evidence>
<dbReference type="InterPro" id="IPR018060">
    <property type="entry name" value="HTH_AraC"/>
</dbReference>
<dbReference type="GO" id="GO:0003700">
    <property type="term" value="F:DNA-binding transcription factor activity"/>
    <property type="evidence" value="ECO:0007669"/>
    <property type="project" value="InterPro"/>
</dbReference>
<comment type="caution">
    <text evidence="2">The sequence shown here is derived from an EMBL/GenBank/DDBJ whole genome shotgun (WGS) entry which is preliminary data.</text>
</comment>
<proteinExistence type="predicted"/>
<keyword evidence="3" id="KW-1185">Reference proteome</keyword>
<dbReference type="Proteomes" id="UP000244189">
    <property type="component" value="Unassembled WGS sequence"/>
</dbReference>
<dbReference type="PROSITE" id="PS01124">
    <property type="entry name" value="HTH_ARAC_FAMILY_2"/>
    <property type="match status" value="1"/>
</dbReference>
<feature type="domain" description="HTH araC/xylS-type" evidence="1">
    <location>
        <begin position="182"/>
        <end position="281"/>
    </location>
</feature>
<protein>
    <submittedName>
        <fullName evidence="2">AraC family transcriptional regulator</fullName>
    </submittedName>
</protein>
<dbReference type="AlphaFoldDB" id="A0A2T5GSN7"/>
<dbReference type="GO" id="GO:0043565">
    <property type="term" value="F:sequence-specific DNA binding"/>
    <property type="evidence" value="ECO:0007669"/>
    <property type="project" value="InterPro"/>
</dbReference>
<reference evidence="2 3" key="1">
    <citation type="submission" date="2018-04" db="EMBL/GenBank/DDBJ databases">
        <title>Genomic Encyclopedia of Type Strains, Phase III (KMG-III): the genomes of soil and plant-associated and newly described type strains.</title>
        <authorList>
            <person name="Whitman W."/>
        </authorList>
    </citation>
    <scope>NUCLEOTIDE SEQUENCE [LARGE SCALE GENOMIC DNA]</scope>
    <source>
        <strain evidence="2 3">MA101b</strain>
    </source>
</reference>
<sequence>MKAEQFGGATQSRGAAASVIEMPAGLHVRYEAPDRTLAECITGYAIYAAEDRAAMVNWYLPSPPMISIVLDAGPITVSLGNHRFGPLDAVSLYGPTSRAFRTVTHGGIAVGIGISALGWARMTQRHAGDFYNRVVPLSTILGADFAERLREGLDVLDDPASIKPLLDDMLAPLFATPHPREPLIRAFTALTITDGVIEMKDVADRLGVPTHDLRRVATRYFGMPPKMLLRRARFLRSFIGLIRDEGLGDYSKIDSSYFDASHFLRDAGTFLGTTPRRFLAAETIFLRASLRARLMVLGAPTATLHDGVPRTRVVQPHRDDDMRIQPEI</sequence>
<evidence type="ECO:0000313" key="3">
    <source>
        <dbReference type="Proteomes" id="UP000244189"/>
    </source>
</evidence>
<dbReference type="EMBL" id="QAOG01000001">
    <property type="protein sequence ID" value="PTQ62326.1"/>
    <property type="molecule type" value="Genomic_DNA"/>
</dbReference>
<gene>
    <name evidence="2" type="ORF">C8J26_0605</name>
</gene>
<dbReference type="Gene3D" id="1.10.10.60">
    <property type="entry name" value="Homeodomain-like"/>
    <property type="match status" value="1"/>
</dbReference>